<dbReference type="SMART" id="SM00530">
    <property type="entry name" value="HTH_XRE"/>
    <property type="match status" value="1"/>
</dbReference>
<dbReference type="PROSITE" id="PS50943">
    <property type="entry name" value="HTH_CROC1"/>
    <property type="match status" value="1"/>
</dbReference>
<dbReference type="InterPro" id="IPR001387">
    <property type="entry name" value="Cro/C1-type_HTH"/>
</dbReference>
<dbReference type="Pfam" id="PF01381">
    <property type="entry name" value="HTH_3"/>
    <property type="match status" value="1"/>
</dbReference>
<evidence type="ECO:0000313" key="5">
    <source>
        <dbReference type="Proteomes" id="UP001526225"/>
    </source>
</evidence>
<dbReference type="PANTHER" id="PTHR36924">
    <property type="entry name" value="ANTITOXIN HIGA-1"/>
    <property type="match status" value="1"/>
</dbReference>
<feature type="domain" description="HTH cro/C1-type" evidence="3">
    <location>
        <begin position="19"/>
        <end position="73"/>
    </location>
</feature>
<accession>A0ABT3E3J4</accession>
<comment type="caution">
    <text evidence="4">The sequence shown here is derived from an EMBL/GenBank/DDBJ whole genome shotgun (WGS) entry which is preliminary data.</text>
</comment>
<dbReference type="InterPro" id="IPR010982">
    <property type="entry name" value="Lambda_DNA-bd_dom_sf"/>
</dbReference>
<organism evidence="4 5">
    <name type="scientific">Weissella ceti</name>
    <dbReference type="NCBI Taxonomy" id="759620"/>
    <lineage>
        <taxon>Bacteria</taxon>
        <taxon>Bacillati</taxon>
        <taxon>Bacillota</taxon>
        <taxon>Bacilli</taxon>
        <taxon>Lactobacillales</taxon>
        <taxon>Lactobacillaceae</taxon>
        <taxon>Weissella</taxon>
    </lineage>
</organism>
<dbReference type="InterPro" id="IPR013430">
    <property type="entry name" value="Toxin_antidote_HigA"/>
</dbReference>
<evidence type="ECO:0000256" key="1">
    <source>
        <dbReference type="ARBA" id="ARBA00007227"/>
    </source>
</evidence>
<evidence type="ECO:0000313" key="4">
    <source>
        <dbReference type="EMBL" id="MCW0952979.1"/>
    </source>
</evidence>
<reference evidence="4 5" key="1">
    <citation type="submission" date="2022-10" db="EMBL/GenBank/DDBJ databases">
        <title>Weissella fermenti sp. nov., isolated from fermented cabbage.</title>
        <authorList>
            <person name="Lee J.K."/>
            <person name="Baek J.H."/>
            <person name="Choi D.G."/>
            <person name="Kim J.M."/>
            <person name="Jeon C.O."/>
        </authorList>
    </citation>
    <scope>NUCLEOTIDE SEQUENCE [LARGE SCALE GENOMIC DNA]</scope>
    <source>
        <strain evidence="4 5">KACC 18534</strain>
    </source>
</reference>
<keyword evidence="2" id="KW-0238">DNA-binding</keyword>
<dbReference type="Proteomes" id="UP001526225">
    <property type="component" value="Unassembled WGS sequence"/>
</dbReference>
<keyword evidence="5" id="KW-1185">Reference proteome</keyword>
<dbReference type="NCBIfam" id="TIGR02607">
    <property type="entry name" value="antidote_HigA"/>
    <property type="match status" value="1"/>
</dbReference>
<protein>
    <submittedName>
        <fullName evidence="4">HigA family addiction module antitoxin</fullName>
    </submittedName>
</protein>
<evidence type="ECO:0000256" key="2">
    <source>
        <dbReference type="ARBA" id="ARBA00023125"/>
    </source>
</evidence>
<dbReference type="Gene3D" id="1.10.260.40">
    <property type="entry name" value="lambda repressor-like DNA-binding domains"/>
    <property type="match status" value="1"/>
</dbReference>
<dbReference type="EMBL" id="JAOZFE010000002">
    <property type="protein sequence ID" value="MCW0952979.1"/>
    <property type="molecule type" value="Genomic_DNA"/>
</dbReference>
<comment type="similarity">
    <text evidence="1">Belongs to the short-chain fatty acyl-CoA assimilation regulator (ScfR) family.</text>
</comment>
<evidence type="ECO:0000259" key="3">
    <source>
        <dbReference type="PROSITE" id="PS50943"/>
    </source>
</evidence>
<dbReference type="PANTHER" id="PTHR36924:SF1">
    <property type="entry name" value="ANTITOXIN HIGA-1"/>
    <property type="match status" value="1"/>
</dbReference>
<dbReference type="RefSeq" id="WP_213408299.1">
    <property type="nucleotide sequence ID" value="NZ_CP074441.1"/>
</dbReference>
<dbReference type="Pfam" id="PF06114">
    <property type="entry name" value="Peptidase_M78"/>
    <property type="match status" value="1"/>
</dbReference>
<gene>
    <name evidence="4" type="ORF">OIT44_02695</name>
</gene>
<sequence length="358" mass="40690">MSNTIEYDDLIAFHPGSYVEDLIEDLNISQAEFANRLGTTPKTVSLVVRGKENISNDLANKLAKLSGVSVKTWLNLQAMYDEKVLEIENQQNEDLDTEIAKQIDIKALKDLKVIENKSHTVAEKNSKLRSLLHMASLNNLVTFNPMVSYRQADVNEKAVINANVMLELAMNYARNVTDTKFNKKTLEKLLPDIKQLIVEMPEDVFTQLKTLLLDAGIVLVGMPKFQGAKLNGATTKFRNGSVLLLITDLNKKEDIFWFSLLHELGHIYYGEFDSNLSDNEVYREKERKADKFSADFLIPLDRYQEFVNQNVFNEEAIVTFAQEVNTSPAIVVGRLQNDQLVGFNEFSHLKRSYAFNAE</sequence>
<dbReference type="InterPro" id="IPR010359">
    <property type="entry name" value="IrrE_HExxH"/>
</dbReference>
<proteinExistence type="inferred from homology"/>
<dbReference type="CDD" id="cd00093">
    <property type="entry name" value="HTH_XRE"/>
    <property type="match status" value="1"/>
</dbReference>
<dbReference type="SUPFAM" id="SSF47413">
    <property type="entry name" value="lambda repressor-like DNA-binding domains"/>
    <property type="match status" value="1"/>
</dbReference>
<name>A0ABT3E3J4_9LACO</name>